<dbReference type="EMBL" id="QKRW01000004">
    <property type="protein sequence ID" value="RAL67283.1"/>
    <property type="molecule type" value="Genomic_DNA"/>
</dbReference>
<feature type="compositionally biased region" description="Basic and acidic residues" evidence="1">
    <location>
        <begin position="8"/>
        <end position="25"/>
    </location>
</feature>
<evidence type="ECO:0000313" key="2">
    <source>
        <dbReference type="EMBL" id="RAL67283.1"/>
    </source>
</evidence>
<sequence>MIPSTLSDEAHEVAFDQEDYEHSLSDDYDSFEEDDISSEGSIEQADREHCIRISVEEAIKSTKSPKIRLQARDDHRRPGRIKRGFRKTLGTSEVEKLSAKT</sequence>
<dbReference type="Proteomes" id="UP000249056">
    <property type="component" value="Unassembled WGS sequence"/>
</dbReference>
<protein>
    <submittedName>
        <fullName evidence="2">Uncharacterized protein</fullName>
    </submittedName>
</protein>
<feature type="region of interest" description="Disordered" evidence="1">
    <location>
        <begin position="1"/>
        <end position="47"/>
    </location>
</feature>
<evidence type="ECO:0000313" key="3">
    <source>
        <dbReference type="Proteomes" id="UP000249056"/>
    </source>
</evidence>
<name>A0A395J6J3_9HELO</name>
<feature type="compositionally biased region" description="Acidic residues" evidence="1">
    <location>
        <begin position="26"/>
        <end position="37"/>
    </location>
</feature>
<comment type="caution">
    <text evidence="2">The sequence shown here is derived from an EMBL/GenBank/DDBJ whole genome shotgun (WGS) entry which is preliminary data.</text>
</comment>
<gene>
    <name evidence="2" type="ORF">DID88_008047</name>
</gene>
<accession>A0A395J6J3</accession>
<evidence type="ECO:0000256" key="1">
    <source>
        <dbReference type="SAM" id="MobiDB-lite"/>
    </source>
</evidence>
<reference evidence="2 3" key="1">
    <citation type="submission" date="2018-06" db="EMBL/GenBank/DDBJ databases">
        <title>Genome Sequence of the Brown Rot Fungal Pathogen Monilinia fructigena.</title>
        <authorList>
            <person name="Landi L."/>
            <person name="De Miccolis Angelini R.M."/>
            <person name="Pollastro S."/>
            <person name="Abate D."/>
            <person name="Faretra F."/>
            <person name="Romanazzi G."/>
        </authorList>
    </citation>
    <scope>NUCLEOTIDE SEQUENCE [LARGE SCALE GENOMIC DNA]</scope>
    <source>
        <strain evidence="2 3">Mfrg269</strain>
    </source>
</reference>
<dbReference type="AlphaFoldDB" id="A0A395J6J3"/>
<organism evidence="2 3">
    <name type="scientific">Monilinia fructigena</name>
    <dbReference type="NCBI Taxonomy" id="38457"/>
    <lineage>
        <taxon>Eukaryota</taxon>
        <taxon>Fungi</taxon>
        <taxon>Dikarya</taxon>
        <taxon>Ascomycota</taxon>
        <taxon>Pezizomycotina</taxon>
        <taxon>Leotiomycetes</taxon>
        <taxon>Helotiales</taxon>
        <taxon>Sclerotiniaceae</taxon>
        <taxon>Monilinia</taxon>
    </lineage>
</organism>
<feature type="region of interest" description="Disordered" evidence="1">
    <location>
        <begin position="62"/>
        <end position="101"/>
    </location>
</feature>
<keyword evidence="3" id="KW-1185">Reference proteome</keyword>
<feature type="compositionally biased region" description="Basic residues" evidence="1">
    <location>
        <begin position="77"/>
        <end position="86"/>
    </location>
</feature>
<proteinExistence type="predicted"/>